<evidence type="ECO:0000313" key="2">
    <source>
        <dbReference type="EMBL" id="OAD78097.1"/>
    </source>
</evidence>
<dbReference type="Proteomes" id="UP000077315">
    <property type="component" value="Unassembled WGS sequence"/>
</dbReference>
<dbReference type="VEuPathDB" id="FungiDB:PHYBLDRAFT_164974"/>
<accession>A0A167PJW1</accession>
<proteinExistence type="predicted"/>
<sequence>MCLNMSLKIIQCAALLQAQMAGERMAYKLNFAYVFAIFQLFFAHYKSFNQVFVIVSANTAPNSCHFSMLAMNISTCIYTNSLPASLSLHTIICFFIYYVSELQCNLGSFSSQAIILLLANANKTVLKTCPNLDTDFFWCDAN</sequence>
<name>A0A167PJW1_PHYB8</name>
<keyword evidence="3" id="KW-1185">Reference proteome</keyword>
<dbReference type="InParanoid" id="A0A167PJW1"/>
<dbReference type="GeneID" id="28996028"/>
<keyword evidence="1" id="KW-0472">Membrane</keyword>
<dbReference type="EMBL" id="KV440974">
    <property type="protein sequence ID" value="OAD78097.1"/>
    <property type="molecule type" value="Genomic_DNA"/>
</dbReference>
<keyword evidence="1" id="KW-1133">Transmembrane helix</keyword>
<reference evidence="3" key="1">
    <citation type="submission" date="2015-06" db="EMBL/GenBank/DDBJ databases">
        <title>Expansion of signal transduction pathways in fungi by whole-genome duplication.</title>
        <authorList>
            <consortium name="DOE Joint Genome Institute"/>
            <person name="Corrochano L.M."/>
            <person name="Kuo A."/>
            <person name="Marcet-Houben M."/>
            <person name="Polaino S."/>
            <person name="Salamov A."/>
            <person name="Villalobos J.M."/>
            <person name="Alvarez M.I."/>
            <person name="Avalos J."/>
            <person name="Benito E.P."/>
            <person name="Benoit I."/>
            <person name="Burger G."/>
            <person name="Camino L.P."/>
            <person name="Canovas D."/>
            <person name="Cerda-Olmedo E."/>
            <person name="Cheng J.-F."/>
            <person name="Dominguez A."/>
            <person name="Elias M."/>
            <person name="Eslava A.P."/>
            <person name="Glaser F."/>
            <person name="Grimwood J."/>
            <person name="Gutierrez G."/>
            <person name="Heitman J."/>
            <person name="Henrissat B."/>
            <person name="Iturriaga E.A."/>
            <person name="Lang B.F."/>
            <person name="Lavin J.L."/>
            <person name="Lee S."/>
            <person name="Li W."/>
            <person name="Lindquist E."/>
            <person name="Lopez-Garcia S."/>
            <person name="Luque E.M."/>
            <person name="Marcos A.T."/>
            <person name="Martin J."/>
            <person name="McCluskey K."/>
            <person name="Medina H.R."/>
            <person name="Miralles-Duran A."/>
            <person name="Miyazaki A."/>
            <person name="Munoz-Torres E."/>
            <person name="Oguiza J.A."/>
            <person name="Ohm R."/>
            <person name="Olmedo M."/>
            <person name="Orejas M."/>
            <person name="Ortiz-Castellanos L."/>
            <person name="Pisabarro A.G."/>
            <person name="Rodriguez-Romero J."/>
            <person name="Ruiz-Herrera J."/>
            <person name="Ruiz-Vazquez R."/>
            <person name="Sanz C."/>
            <person name="Schackwitz W."/>
            <person name="Schmutz J."/>
            <person name="Shahriari M."/>
            <person name="Shelest E."/>
            <person name="Silva-Franco F."/>
            <person name="Soanes D."/>
            <person name="Syed K."/>
            <person name="Tagua V.G."/>
            <person name="Talbot N.J."/>
            <person name="Thon M."/>
            <person name="De vries R.P."/>
            <person name="Wiebenga A."/>
            <person name="Yadav J.S."/>
            <person name="Braun E.L."/>
            <person name="Baker S."/>
            <person name="Garre V."/>
            <person name="Horwitz B."/>
            <person name="Torres-Martinez S."/>
            <person name="Idnurm A."/>
            <person name="Herrera-Estrella A."/>
            <person name="Gabaldon T."/>
            <person name="Grigoriev I.V."/>
        </authorList>
    </citation>
    <scope>NUCLEOTIDE SEQUENCE [LARGE SCALE GENOMIC DNA]</scope>
    <source>
        <strain evidence="3">NRRL 1555(-)</strain>
    </source>
</reference>
<organism evidence="2 3">
    <name type="scientific">Phycomyces blakesleeanus (strain ATCC 8743b / DSM 1359 / FGSC 10004 / NBRC 33097 / NRRL 1555)</name>
    <dbReference type="NCBI Taxonomy" id="763407"/>
    <lineage>
        <taxon>Eukaryota</taxon>
        <taxon>Fungi</taxon>
        <taxon>Fungi incertae sedis</taxon>
        <taxon>Mucoromycota</taxon>
        <taxon>Mucoromycotina</taxon>
        <taxon>Mucoromycetes</taxon>
        <taxon>Mucorales</taxon>
        <taxon>Phycomycetaceae</taxon>
        <taxon>Phycomyces</taxon>
    </lineage>
</organism>
<dbReference type="RefSeq" id="XP_018296137.1">
    <property type="nucleotide sequence ID" value="XM_018435122.1"/>
</dbReference>
<keyword evidence="1" id="KW-0812">Transmembrane</keyword>
<dbReference type="AlphaFoldDB" id="A0A167PJW1"/>
<protein>
    <submittedName>
        <fullName evidence="2">Uncharacterized protein</fullName>
    </submittedName>
</protein>
<evidence type="ECO:0000313" key="3">
    <source>
        <dbReference type="Proteomes" id="UP000077315"/>
    </source>
</evidence>
<feature type="transmembrane region" description="Helical" evidence="1">
    <location>
        <begin position="82"/>
        <end position="100"/>
    </location>
</feature>
<feature type="transmembrane region" description="Helical" evidence="1">
    <location>
        <begin position="25"/>
        <end position="45"/>
    </location>
</feature>
<gene>
    <name evidence="2" type="ORF">PHYBLDRAFT_164974</name>
</gene>
<evidence type="ECO:0000256" key="1">
    <source>
        <dbReference type="SAM" id="Phobius"/>
    </source>
</evidence>